<dbReference type="PANTHER" id="PTHR11081">
    <property type="entry name" value="FLAP ENDONUCLEASE FAMILY MEMBER"/>
    <property type="match status" value="1"/>
</dbReference>
<reference evidence="16" key="1">
    <citation type="submission" date="2005-12" db="EMBL/GenBank/DDBJ databases">
        <authorList>
            <person name="Knox A.K."/>
            <person name="Dubcovsky J."/>
        </authorList>
    </citation>
    <scope>NUCLEOTIDE SEQUENCE</scope>
</reference>
<feature type="compositionally biased region" description="Basic and acidic residues" evidence="13">
    <location>
        <begin position="594"/>
        <end position="612"/>
    </location>
</feature>
<dbReference type="InterPro" id="IPR006085">
    <property type="entry name" value="XPG_DNA_repair_N"/>
</dbReference>
<dbReference type="SUPFAM" id="SSF47807">
    <property type="entry name" value="5' to 3' exonuclease, C-terminal subdomain"/>
    <property type="match status" value="1"/>
</dbReference>
<proteinExistence type="inferred from homology"/>
<dbReference type="SMART" id="SM00484">
    <property type="entry name" value="XPGI"/>
    <property type="match status" value="1"/>
</dbReference>
<dbReference type="InterPro" id="IPR006084">
    <property type="entry name" value="XPG/Rad2"/>
</dbReference>
<keyword evidence="6" id="KW-0227">DNA damage</keyword>
<dbReference type="InterPro" id="IPR006086">
    <property type="entry name" value="XPG-I_dom"/>
</dbReference>
<evidence type="ECO:0000256" key="9">
    <source>
        <dbReference type="ARBA" id="ARBA00023204"/>
    </source>
</evidence>
<keyword evidence="8" id="KW-0460">Magnesium</keyword>
<evidence type="ECO:0000256" key="8">
    <source>
        <dbReference type="ARBA" id="ARBA00022842"/>
    </source>
</evidence>
<evidence type="ECO:0000259" key="15">
    <source>
        <dbReference type="SMART" id="SM00485"/>
    </source>
</evidence>
<evidence type="ECO:0000313" key="16">
    <source>
        <dbReference type="EMBL" id="AAY32559.1"/>
    </source>
</evidence>
<dbReference type="GO" id="GO:0046872">
    <property type="term" value="F:metal ion binding"/>
    <property type="evidence" value="ECO:0007669"/>
    <property type="project" value="UniProtKB-KW"/>
</dbReference>
<dbReference type="Gene3D" id="3.40.50.1010">
    <property type="entry name" value="5'-nuclease"/>
    <property type="match status" value="1"/>
</dbReference>
<comment type="subcellular location">
    <subcellularLocation>
        <location evidence="2">Nucleus</location>
    </subcellularLocation>
</comment>
<dbReference type="PANTHER" id="PTHR11081:SF59">
    <property type="entry name" value="FI23547P1"/>
    <property type="match status" value="1"/>
</dbReference>
<evidence type="ECO:0000256" key="6">
    <source>
        <dbReference type="ARBA" id="ARBA00022763"/>
    </source>
</evidence>
<dbReference type="CDD" id="cd09869">
    <property type="entry name" value="PIN_GEN1"/>
    <property type="match status" value="1"/>
</dbReference>
<keyword evidence="9" id="KW-0234">DNA repair</keyword>
<evidence type="ECO:0000259" key="14">
    <source>
        <dbReference type="SMART" id="SM00484"/>
    </source>
</evidence>
<dbReference type="Pfam" id="PF00867">
    <property type="entry name" value="XPG_I"/>
    <property type="match status" value="1"/>
</dbReference>
<evidence type="ECO:0000256" key="1">
    <source>
        <dbReference type="ARBA" id="ARBA00001946"/>
    </source>
</evidence>
<dbReference type="SUPFAM" id="SSF88723">
    <property type="entry name" value="PIN domain-like"/>
    <property type="match status" value="1"/>
</dbReference>
<name>Q2VQ32_TRIMO</name>
<dbReference type="AlphaFoldDB" id="Q2VQ32"/>
<dbReference type="GO" id="GO:0006281">
    <property type="term" value="P:DNA repair"/>
    <property type="evidence" value="ECO:0007669"/>
    <property type="project" value="UniProtKB-KW"/>
</dbReference>
<dbReference type="PRINTS" id="PR00853">
    <property type="entry name" value="XPGRADSUPER"/>
</dbReference>
<dbReference type="InterPro" id="IPR036279">
    <property type="entry name" value="5-3_exonuclease_C_sf"/>
</dbReference>
<dbReference type="SMART" id="SM00485">
    <property type="entry name" value="XPGN"/>
    <property type="match status" value="1"/>
</dbReference>
<accession>Q2VQ32</accession>
<keyword evidence="3" id="KW-0540">Nuclease</keyword>
<evidence type="ECO:0000256" key="12">
    <source>
        <dbReference type="ARBA" id="ARBA00073453"/>
    </source>
</evidence>
<evidence type="ECO:0000256" key="11">
    <source>
        <dbReference type="ARBA" id="ARBA00038112"/>
    </source>
</evidence>
<feature type="compositionally biased region" description="Basic residues" evidence="13">
    <location>
        <begin position="634"/>
        <end position="646"/>
    </location>
</feature>
<dbReference type="FunFam" id="1.10.150.20:FF:000030">
    <property type="entry name" value="Flap endonuclease GEN-like 1"/>
    <property type="match status" value="1"/>
</dbReference>
<keyword evidence="7" id="KW-0378">Hydrolase</keyword>
<dbReference type="Pfam" id="PF00752">
    <property type="entry name" value="XPG_N"/>
    <property type="match status" value="1"/>
</dbReference>
<feature type="compositionally biased region" description="Low complexity" evidence="13">
    <location>
        <begin position="613"/>
        <end position="626"/>
    </location>
</feature>
<feature type="region of interest" description="Disordered" evidence="13">
    <location>
        <begin position="556"/>
        <end position="646"/>
    </location>
</feature>
<dbReference type="InterPro" id="IPR029060">
    <property type="entry name" value="PIN-like_dom_sf"/>
</dbReference>
<evidence type="ECO:0000256" key="7">
    <source>
        <dbReference type="ARBA" id="ARBA00022801"/>
    </source>
</evidence>
<evidence type="ECO:0000256" key="3">
    <source>
        <dbReference type="ARBA" id="ARBA00022722"/>
    </source>
</evidence>
<dbReference type="GO" id="GO:0017108">
    <property type="term" value="F:5'-flap endonuclease activity"/>
    <property type="evidence" value="ECO:0007669"/>
    <property type="project" value="TreeGrafter"/>
</dbReference>
<evidence type="ECO:0000256" key="10">
    <source>
        <dbReference type="ARBA" id="ARBA00023242"/>
    </source>
</evidence>
<feature type="domain" description="XPG-I" evidence="14">
    <location>
        <begin position="138"/>
        <end position="208"/>
    </location>
</feature>
<dbReference type="Gene3D" id="1.10.150.20">
    <property type="entry name" value="5' to 3' exonuclease, C-terminal subdomain"/>
    <property type="match status" value="1"/>
</dbReference>
<keyword evidence="10" id="KW-0539">Nucleus</keyword>
<dbReference type="EMBL" id="AY951945">
    <property type="protein sequence ID" value="AAY32559.1"/>
    <property type="molecule type" value="Genomic_DNA"/>
</dbReference>
<evidence type="ECO:0000256" key="13">
    <source>
        <dbReference type="SAM" id="MobiDB-lite"/>
    </source>
</evidence>
<keyword evidence="5" id="KW-0255">Endonuclease</keyword>
<feature type="domain" description="XPG N-terminal" evidence="15">
    <location>
        <begin position="1"/>
        <end position="109"/>
    </location>
</feature>
<protein>
    <recommendedName>
        <fullName evidence="12">Flap endonuclease GEN-like 1</fullName>
    </recommendedName>
</protein>
<evidence type="ECO:0000256" key="5">
    <source>
        <dbReference type="ARBA" id="ARBA00022759"/>
    </source>
</evidence>
<dbReference type="GO" id="GO:0005634">
    <property type="term" value="C:nucleus"/>
    <property type="evidence" value="ECO:0007669"/>
    <property type="project" value="UniProtKB-SubCell"/>
</dbReference>
<dbReference type="FunFam" id="3.40.50.1010:FF:000032">
    <property type="entry name" value="Flap endonuclease GEN-like 1"/>
    <property type="match status" value="1"/>
</dbReference>
<organism evidence="16">
    <name type="scientific">Triticum monococcum</name>
    <name type="common">Einkorn wheat</name>
    <name type="synonym">Crithodium monococcum</name>
    <dbReference type="NCBI Taxonomy" id="4568"/>
    <lineage>
        <taxon>Eukaryota</taxon>
        <taxon>Viridiplantae</taxon>
        <taxon>Streptophyta</taxon>
        <taxon>Embryophyta</taxon>
        <taxon>Tracheophyta</taxon>
        <taxon>Spermatophyta</taxon>
        <taxon>Magnoliopsida</taxon>
        <taxon>Liliopsida</taxon>
        <taxon>Poales</taxon>
        <taxon>Poaceae</taxon>
        <taxon>BOP clade</taxon>
        <taxon>Pooideae</taxon>
        <taxon>Triticodae</taxon>
        <taxon>Triticeae</taxon>
        <taxon>Triticinae</taxon>
        <taxon>Triticum</taxon>
    </lineage>
</organism>
<evidence type="ECO:0000256" key="4">
    <source>
        <dbReference type="ARBA" id="ARBA00022723"/>
    </source>
</evidence>
<evidence type="ECO:0000256" key="2">
    <source>
        <dbReference type="ARBA" id="ARBA00004123"/>
    </source>
</evidence>
<comment type="cofactor">
    <cofactor evidence="1">
        <name>Mg(2+)</name>
        <dbReference type="ChEBI" id="CHEBI:18420"/>
    </cofactor>
</comment>
<reference evidence="16" key="2">
    <citation type="journal article" date="2006" name="Mol. Genet. Genomics">
        <title>A cluster of 11 CBF transcription factors is located at the frost tolerance locus Fr-Am2 in Triticum monococcum.</title>
        <authorList>
            <person name="Miller A.K."/>
            <person name="Galiba G."/>
            <person name="Dubcovsky J."/>
        </authorList>
    </citation>
    <scope>NUCLEOTIDE SEQUENCE</scope>
</reference>
<dbReference type="GO" id="GO:0009555">
    <property type="term" value="P:pollen development"/>
    <property type="evidence" value="ECO:0007669"/>
    <property type="project" value="TreeGrafter"/>
</dbReference>
<comment type="similarity">
    <text evidence="11">Belongs to the XPG/RAD2 endonuclease family. GEN subfamily.</text>
</comment>
<keyword evidence="4" id="KW-0479">Metal-binding</keyword>
<sequence>MGVGGSFWDLLKPYARQEGPVYLRGRRVAVDLSFWIVSHSTAIRARSPHARRPHVRNTFFRTLSLFAKMGAFPVFVVDGEPSPLKSQARAARFFRGSGVDPPASSSAEAEGEASAPAPVKARNAIFTRCVKDCVELLKNLGMPVLWAKGEAEALCAQLNNEGEVDACITSDSDAFLFGAKTVIKVMRSNCKEPFECYNIVDIESGIGLKRKQMVAMALLIGSDHDLHGVPGFGVETALRFVRLFDEDQILDKLHEIGKGIYPFLEGFDKAHVGDLPSPSTKSPPVARSPHCSHCGHPGSKKNHSKTGCNYCLVDSLEFCMEKPAGFICECPSCEKARDLKAQRRHENWQIKVCKRLAAETNFPNEEIIRLYLCDDNLDNKESGDRKLEWTEPKVDDLVDLLTYMQNWEPSYVRQHMLPMLSTIYLRRMASSPCKSLLLCDQYEFHSIQRIKIKHGYPYYLVKWKRATGGIVSGGASHNKPELDGGSHAEVVVLDNDDEEEEEEEAAANIESADSLDEPDLPQVLRDDDQVYLLTDEDIQLVSAAFPNDARRFQEAQRLKDAKSRSRKSKLSLADSMLETPKGPRPSGVQLSIKEFYRSKKAAGDEAGKKPVVEGESSSSRAGSRKSPPVDLTKRMPKSLRRRLLFD</sequence>